<dbReference type="PROSITE" id="PS50822">
    <property type="entry name" value="PIWI"/>
    <property type="match status" value="1"/>
</dbReference>
<comment type="caution">
    <text evidence="11">The sequence shown here is derived from an EMBL/GenBank/DDBJ whole genome shotgun (WGS) entry which is preliminary data.</text>
</comment>
<dbReference type="GO" id="GO:0030154">
    <property type="term" value="P:cell differentiation"/>
    <property type="evidence" value="ECO:0007669"/>
    <property type="project" value="UniProtKB-KW"/>
</dbReference>
<accession>A0A8J6HIR3</accession>
<dbReference type="FunFam" id="3.30.420.10:FF:000014">
    <property type="entry name" value="Piwi-like RNA-mediated gene silencing 1"/>
    <property type="match status" value="1"/>
</dbReference>
<feature type="domain" description="PAZ" evidence="9">
    <location>
        <begin position="270"/>
        <end position="381"/>
    </location>
</feature>
<dbReference type="OrthoDB" id="445936at2759"/>
<dbReference type="CDD" id="cd02845">
    <property type="entry name" value="PAZ_piwi_like"/>
    <property type="match status" value="1"/>
</dbReference>
<evidence type="ECO:0000313" key="12">
    <source>
        <dbReference type="Proteomes" id="UP000719412"/>
    </source>
</evidence>
<dbReference type="Pfam" id="PF02170">
    <property type="entry name" value="PAZ"/>
    <property type="match status" value="1"/>
</dbReference>
<protein>
    <submittedName>
        <fullName evidence="11">Uncharacterized protein</fullName>
    </submittedName>
</protein>
<comment type="subcellular location">
    <subcellularLocation>
        <location evidence="1">Cytoplasm</location>
    </subcellularLocation>
</comment>
<keyword evidence="4" id="KW-0221">Differentiation</keyword>
<reference evidence="11" key="1">
    <citation type="journal article" date="2020" name="J Insects Food Feed">
        <title>The yellow mealworm (Tenebrio molitor) genome: a resource for the emerging insects as food and feed industry.</title>
        <authorList>
            <person name="Eriksson T."/>
            <person name="Andere A."/>
            <person name="Kelstrup H."/>
            <person name="Emery V."/>
            <person name="Picard C."/>
        </authorList>
    </citation>
    <scope>NUCLEOTIDE SEQUENCE</scope>
    <source>
        <strain evidence="11">Stoneville</strain>
        <tissue evidence="11">Whole head</tissue>
    </source>
</reference>
<dbReference type="Pfam" id="PF02171">
    <property type="entry name" value="Piwi"/>
    <property type="match status" value="1"/>
</dbReference>
<dbReference type="SMART" id="SM00950">
    <property type="entry name" value="Piwi"/>
    <property type="match status" value="1"/>
</dbReference>
<evidence type="ECO:0000256" key="8">
    <source>
        <dbReference type="SAM" id="MobiDB-lite"/>
    </source>
</evidence>
<dbReference type="SMART" id="SM00949">
    <property type="entry name" value="PAZ"/>
    <property type="match status" value="1"/>
</dbReference>
<dbReference type="GO" id="GO:0005737">
    <property type="term" value="C:cytoplasm"/>
    <property type="evidence" value="ECO:0007669"/>
    <property type="project" value="UniProtKB-SubCell"/>
</dbReference>
<evidence type="ECO:0000256" key="6">
    <source>
        <dbReference type="ARBA" id="ARBA00023158"/>
    </source>
</evidence>
<gene>
    <name evidence="11" type="ORF">GEV33_007388</name>
</gene>
<dbReference type="Proteomes" id="UP000719412">
    <property type="component" value="Unassembled WGS sequence"/>
</dbReference>
<evidence type="ECO:0000313" key="11">
    <source>
        <dbReference type="EMBL" id="KAH0815404.1"/>
    </source>
</evidence>
<evidence type="ECO:0000259" key="9">
    <source>
        <dbReference type="PROSITE" id="PS50821"/>
    </source>
</evidence>
<evidence type="ECO:0000259" key="10">
    <source>
        <dbReference type="PROSITE" id="PS50822"/>
    </source>
</evidence>
<name>A0A8J6HIR3_TENMO</name>
<keyword evidence="5" id="KW-0694">RNA-binding</keyword>
<dbReference type="CDD" id="cd04658">
    <property type="entry name" value="Piwi_piwi-like_Euk"/>
    <property type="match status" value="1"/>
</dbReference>
<evidence type="ECO:0000256" key="5">
    <source>
        <dbReference type="ARBA" id="ARBA00022884"/>
    </source>
</evidence>
<keyword evidence="12" id="KW-1185">Reference proteome</keyword>
<comment type="similarity">
    <text evidence="7">Belongs to the argonaute family. Piwi subfamily.</text>
</comment>
<keyword evidence="6" id="KW-0943">RNA-mediated gene silencing</keyword>
<dbReference type="PANTHER" id="PTHR22891">
    <property type="entry name" value="EUKARYOTIC TRANSLATION INITIATION FACTOR 2C"/>
    <property type="match status" value="1"/>
</dbReference>
<evidence type="ECO:0000256" key="3">
    <source>
        <dbReference type="ARBA" id="ARBA00022490"/>
    </source>
</evidence>
<dbReference type="FunFam" id="2.170.260.10:FF:000003">
    <property type="entry name" value="Piwi-like RNA-mediated gene silencing 2"/>
    <property type="match status" value="1"/>
</dbReference>
<feature type="region of interest" description="Disordered" evidence="8">
    <location>
        <begin position="51"/>
        <end position="75"/>
    </location>
</feature>
<evidence type="ECO:0000256" key="4">
    <source>
        <dbReference type="ARBA" id="ARBA00022782"/>
    </source>
</evidence>
<dbReference type="GO" id="GO:0140965">
    <property type="term" value="P:secondary piRNA processing"/>
    <property type="evidence" value="ECO:0007669"/>
    <property type="project" value="UniProtKB-ARBA"/>
</dbReference>
<sequence length="849" mass="96390">MAEKQVPKGRGTLLEMLRKHKEARLGVGEQTEELPPKSRGRAALLEKMQSLKKKKVGEGEPVEPQAAATSTERKSVEKVTQGVSELSVTSTEICSYRGQAGTPIRATANYIQLDVEKDRGVFEYEVRFTPDIDAKSNRIKLVNEALGELSTTKVYDGDTCLYLPAQIFADKKEHNSVIPNTNEPVKMILIYKRKKKMGECLHLYNVLFKRIMHILLYTRMGRNYFSPDHKYLIPQHKLEVLPGFAVHVDEMEGGLMVCLDTQHRIIRCQTVYEFFHEVRASDPRNFKEQATNNLIGACVLTKYNNKTYVVDDIGWTMNPRDSFETKSGSKCSFVDYYKQHHNITIGDVDQPLLINRQVRQINDATVETMICLVPELCYLTGLTDTMRSDFKVMKDVAAYTRITPNQRMLALRTYLERVRSSEMAQRVLAGWGLKISSDTVELKARVLPQEAVYFGGPQAEERKHVGTGDWNKAVSDNRLTGPIDIRNWQLYYTPRDQKFAVNFAQLLGRLAKGMGCVIREPQHVLLKDDRTETYMTAIRNNASNDVQVAVFICPTIRADRYSVIKKMCCSNMALASQVILSKTLSNPQKVRTIVHKIGMQITCKLGGTLWNVKIPVSGWMVCGIDVYHGANSQSVCGFVSSINDSLTKYYSEAMFQEGELGDFFKVAFTKALKYAKERTGSYPSKVIIFRDGVGDGQLDHCKKYELAQFQEVIKQLRTETAVTFIVVQKRINTRIFRMIDSNNCDNPPAGTVVDSIVTRRHLYDFYLVPQSVRQGTVNPTHYIVVHDDGNIKPDHLQRLAYKLCHLYYNWSGTIRVPAPCLYAHKLASLVGQSIKRVPAAELNDKLFYL</sequence>
<dbReference type="GO" id="GO:0003723">
    <property type="term" value="F:RNA binding"/>
    <property type="evidence" value="ECO:0007669"/>
    <property type="project" value="UniProtKB-KW"/>
</dbReference>
<reference evidence="11" key="2">
    <citation type="submission" date="2021-08" db="EMBL/GenBank/DDBJ databases">
        <authorList>
            <person name="Eriksson T."/>
        </authorList>
    </citation>
    <scope>NUCLEOTIDE SEQUENCE</scope>
    <source>
        <strain evidence="11">Stoneville</strain>
        <tissue evidence="11">Whole head</tissue>
    </source>
</reference>
<evidence type="ECO:0000256" key="7">
    <source>
        <dbReference type="ARBA" id="ARBA00038291"/>
    </source>
</evidence>
<dbReference type="PROSITE" id="PS50821">
    <property type="entry name" value="PAZ"/>
    <property type="match status" value="1"/>
</dbReference>
<organism evidence="11 12">
    <name type="scientific">Tenebrio molitor</name>
    <name type="common">Yellow mealworm beetle</name>
    <dbReference type="NCBI Taxonomy" id="7067"/>
    <lineage>
        <taxon>Eukaryota</taxon>
        <taxon>Metazoa</taxon>
        <taxon>Ecdysozoa</taxon>
        <taxon>Arthropoda</taxon>
        <taxon>Hexapoda</taxon>
        <taxon>Insecta</taxon>
        <taxon>Pterygota</taxon>
        <taxon>Neoptera</taxon>
        <taxon>Endopterygota</taxon>
        <taxon>Coleoptera</taxon>
        <taxon>Polyphaga</taxon>
        <taxon>Cucujiformia</taxon>
        <taxon>Tenebrionidae</taxon>
        <taxon>Tenebrio</taxon>
    </lineage>
</organism>
<dbReference type="InterPro" id="IPR003100">
    <property type="entry name" value="PAZ_dom"/>
</dbReference>
<dbReference type="EMBL" id="JABDTM020023130">
    <property type="protein sequence ID" value="KAH0815404.1"/>
    <property type="molecule type" value="Genomic_DNA"/>
</dbReference>
<dbReference type="InterPro" id="IPR003165">
    <property type="entry name" value="Piwi"/>
</dbReference>
<feature type="region of interest" description="Disordered" evidence="8">
    <location>
        <begin position="21"/>
        <end position="40"/>
    </location>
</feature>
<proteinExistence type="inferred from homology"/>
<evidence type="ECO:0000256" key="1">
    <source>
        <dbReference type="ARBA" id="ARBA00004496"/>
    </source>
</evidence>
<dbReference type="AlphaFoldDB" id="A0A8J6HIR3"/>
<keyword evidence="3" id="KW-0963">Cytoplasm</keyword>
<dbReference type="Pfam" id="PF23278">
    <property type="entry name" value="Piwi_N"/>
    <property type="match status" value="1"/>
</dbReference>
<keyword evidence="2" id="KW-0217">Developmental protein</keyword>
<feature type="domain" description="Piwi" evidence="10">
    <location>
        <begin position="548"/>
        <end position="835"/>
    </location>
</feature>
<evidence type="ECO:0000256" key="2">
    <source>
        <dbReference type="ARBA" id="ARBA00022473"/>
    </source>
</evidence>